<dbReference type="InterPro" id="IPR027267">
    <property type="entry name" value="AH/BAR_dom_sf"/>
</dbReference>
<protein>
    <submittedName>
        <fullName evidence="2">Uncharacterized protein</fullName>
    </submittedName>
</protein>
<gene>
    <name evidence="2" type="ORF">PBRA_003686</name>
</gene>
<dbReference type="OrthoDB" id="10481986at2759"/>
<evidence type="ECO:0000256" key="1">
    <source>
        <dbReference type="SAM" id="MobiDB-lite"/>
    </source>
</evidence>
<dbReference type="Gene3D" id="1.20.1270.60">
    <property type="entry name" value="Arfaptin homology (AH) domain/BAR domain"/>
    <property type="match status" value="1"/>
</dbReference>
<evidence type="ECO:0000313" key="2">
    <source>
        <dbReference type="EMBL" id="CEO94873.1"/>
    </source>
</evidence>
<sequence>MPSATSGVFAKEMVHDLRAVMTQARTGIDFSERVTVFVHEVARLQDEFANKLAKIVDKEMVNFAVYNDVDGMQNIRDVWMQTIEESRNWATSAKVMSSSLLRLVGPMQRHYQVSAKKLDLIVKENDRLSRPLANQQTLIVKKQLRCNEVVMPMLRPKFKSMPARKQEQIVGRARAEVVKYMEEVDRANVWLSEVTGNARPRMLEVLQRMEEERIERTRRILMRYAMHLHESSSAMKNIAVNVRGRLARYHMEDDIGAFVERITSRHITDREYLAPFACRLPVSLYELGIKEMRQSPTSNTGKGPFDAHATWPSTTSSR</sequence>
<name>A0A0G4II34_PLABS</name>
<evidence type="ECO:0000313" key="3">
    <source>
        <dbReference type="Proteomes" id="UP000039324"/>
    </source>
</evidence>
<feature type="region of interest" description="Disordered" evidence="1">
    <location>
        <begin position="295"/>
        <end position="318"/>
    </location>
</feature>
<accession>A0A0G4II34</accession>
<organism evidence="2 3">
    <name type="scientific">Plasmodiophora brassicae</name>
    <name type="common">Clubroot disease agent</name>
    <dbReference type="NCBI Taxonomy" id="37360"/>
    <lineage>
        <taxon>Eukaryota</taxon>
        <taxon>Sar</taxon>
        <taxon>Rhizaria</taxon>
        <taxon>Endomyxa</taxon>
        <taxon>Phytomyxea</taxon>
        <taxon>Plasmodiophorida</taxon>
        <taxon>Plasmodiophoridae</taxon>
        <taxon>Plasmodiophora</taxon>
    </lineage>
</organism>
<proteinExistence type="predicted"/>
<keyword evidence="3" id="KW-1185">Reference proteome</keyword>
<dbReference type="AlphaFoldDB" id="A0A0G4II34"/>
<dbReference type="SUPFAM" id="SSF103657">
    <property type="entry name" value="BAR/IMD domain-like"/>
    <property type="match status" value="1"/>
</dbReference>
<dbReference type="EMBL" id="CDSF01000002">
    <property type="protein sequence ID" value="CEO94873.1"/>
    <property type="molecule type" value="Genomic_DNA"/>
</dbReference>
<reference evidence="2 3" key="1">
    <citation type="submission" date="2015-02" db="EMBL/GenBank/DDBJ databases">
        <authorList>
            <person name="Chooi Y.-H."/>
        </authorList>
    </citation>
    <scope>NUCLEOTIDE SEQUENCE [LARGE SCALE GENOMIC DNA]</scope>
    <source>
        <strain evidence="2">E3</strain>
    </source>
</reference>
<dbReference type="Proteomes" id="UP000039324">
    <property type="component" value="Unassembled WGS sequence"/>
</dbReference>